<organism evidence="2 3">
    <name type="scientific">Streptomyces lonarensis</name>
    <dbReference type="NCBI Taxonomy" id="700599"/>
    <lineage>
        <taxon>Bacteria</taxon>
        <taxon>Bacillati</taxon>
        <taxon>Actinomycetota</taxon>
        <taxon>Actinomycetes</taxon>
        <taxon>Kitasatosporales</taxon>
        <taxon>Streptomycetaceae</taxon>
        <taxon>Streptomyces</taxon>
    </lineage>
</organism>
<feature type="region of interest" description="Disordered" evidence="1">
    <location>
        <begin position="1"/>
        <end position="22"/>
    </location>
</feature>
<protein>
    <submittedName>
        <fullName evidence="2">DUF1015 domain-containing protein</fullName>
    </submittedName>
</protein>
<comment type="caution">
    <text evidence="2">The sequence shown here is derived from an EMBL/GenBank/DDBJ whole genome shotgun (WGS) entry which is preliminary data.</text>
</comment>
<evidence type="ECO:0000313" key="3">
    <source>
        <dbReference type="Proteomes" id="UP000578686"/>
    </source>
</evidence>
<gene>
    <name evidence="2" type="ORF">HCN56_22250</name>
</gene>
<dbReference type="Proteomes" id="UP000578686">
    <property type="component" value="Unassembled WGS sequence"/>
</dbReference>
<dbReference type="RefSeq" id="WP_167973932.1">
    <property type="nucleotide sequence ID" value="NZ_JAAVJD010000263.1"/>
</dbReference>
<dbReference type="EMBL" id="JAAVJD010000263">
    <property type="protein sequence ID" value="NJQ08230.1"/>
    <property type="molecule type" value="Genomic_DNA"/>
</dbReference>
<dbReference type="Pfam" id="PF06245">
    <property type="entry name" value="DUF1015"/>
    <property type="match status" value="1"/>
</dbReference>
<dbReference type="AlphaFoldDB" id="A0A7X6D531"/>
<sequence length="329" mass="35575">MPSDLLSPPALPSTPRPRPDLLTPSYVVERRDEWGNVCQRGVVGSLDVRGPDSGHVLRHTQVDDRVVAAHMRTLRDRGGIRDPLLLAAPDLGGLTECVTDATTRPPDLHLATPDEGELRLWACDPRWATLAPPLGPVLLADGHHRLEAARRLYRARPGPTTGRLPAMVVDHGRHPLRLDATHRVVAGLDPRRAAATAERIARVRLRPRSAALQPPQRGSFLLTGQGLTWEISAVSPVLLARRLRWLPSEWAELDTAVCDHVLIPALCRDQGIEPDVAHSAGRPPPGRTGLVLPAPTWNQVWSAAGGHGMPAHSTTLGPGPVPDLLAYLG</sequence>
<keyword evidence="3" id="KW-1185">Reference proteome</keyword>
<evidence type="ECO:0000256" key="1">
    <source>
        <dbReference type="SAM" id="MobiDB-lite"/>
    </source>
</evidence>
<dbReference type="InterPro" id="IPR008323">
    <property type="entry name" value="UCP033563"/>
</dbReference>
<proteinExistence type="predicted"/>
<evidence type="ECO:0000313" key="2">
    <source>
        <dbReference type="EMBL" id="NJQ08230.1"/>
    </source>
</evidence>
<name>A0A7X6D531_9ACTN</name>
<accession>A0A7X6D531</accession>
<reference evidence="2 3" key="1">
    <citation type="submission" date="2020-03" db="EMBL/GenBank/DDBJ databases">
        <title>Draft genome of Streptomyces sp. ventii, isolated from the Axial Seamount in the Pacific Ocean, and resequencing of the two type strains Streptomyces lonarensis strain NCL 716 and Streptomyces bohaiensis strain 11A07.</title>
        <authorList>
            <person name="Loughran R.M."/>
            <person name="Pfannmuller K.M."/>
            <person name="Wasson B.J."/>
            <person name="Deadmond M.C."/>
            <person name="Paddock B.E."/>
            <person name="Koyack M.J."/>
            <person name="Gallegos D.A."/>
            <person name="Mitchell E.A."/>
            <person name="Ushijima B."/>
            <person name="Saw J.H."/>
            <person name="Mcphail K.L."/>
            <person name="Videau P."/>
        </authorList>
    </citation>
    <scope>NUCLEOTIDE SEQUENCE [LARGE SCALE GENOMIC DNA]</scope>
    <source>
        <strain evidence="2 3">NCL716</strain>
    </source>
</reference>